<evidence type="ECO:0000313" key="2">
    <source>
        <dbReference type="Proteomes" id="UP001212123"/>
    </source>
</evidence>
<reference evidence="1 2" key="1">
    <citation type="submission" date="2023-01" db="EMBL/GenBank/DDBJ databases">
        <title>Genomes from the Australian National Cyanobacteria Reference Collection.</title>
        <authorList>
            <person name="Willis A."/>
            <person name="Lee E.M.F."/>
        </authorList>
    </citation>
    <scope>NUCLEOTIDE SEQUENCE [LARGE SCALE GENOMIC DNA]</scope>
    <source>
        <strain evidence="1 2">CS-537/01</strain>
    </source>
</reference>
<sequence length="482" mass="55852">MINFLKQGSKAVNQKIIVFEANEIPLRVFKHYQSIKPNSSISYLLNNSLALETLAKDVDESFLYPSQTWASFNTGSPYELHKIHWYNDPKRTDTPLYWKLLAENGFSIGLMNTLHSSPASSWANNDNYKFLIPDCFAVDSFTKPDYYQAFQKLNLKLTSSNSRVSTLKTPIQQTLSTIPKFPRYGIRIKTIIDAVRVVTQILLKKANKERLRNLQFPLIADMFIHQLHQHEPDLSILFTNHVAANMHRYWYGLFPDDYQSKLYDQDWMDKYSHEIIESLDILDYYLHELIEISKRKDAILLIVSSMGQNANKKLTDGVQHLITHDFRLEDTKKLVDKLTLSNFKYKVEVGMVPQYSLEFPNLEESKKCFLEIQESMKTLENINLVVDLNANVITLTVTLDSNTDSYRIRDKSFDYSQLGFVKFKIEDHHSGCHCPEGSLIIFNSKTASAKHEKINYLEYAPAILNYFGVKKPAYMFEPSFAI</sequence>
<name>A0ABT5A1L7_9CYAN</name>
<dbReference type="Proteomes" id="UP001212123">
    <property type="component" value="Unassembled WGS sequence"/>
</dbReference>
<dbReference type="SUPFAM" id="SSF53649">
    <property type="entry name" value="Alkaline phosphatase-like"/>
    <property type="match status" value="1"/>
</dbReference>
<protein>
    <submittedName>
        <fullName evidence="1">Uncharacterized protein</fullName>
    </submittedName>
</protein>
<organism evidence="1 2">
    <name type="scientific">Dolichospermum circinale CS-537/01</name>
    <dbReference type="NCBI Taxonomy" id="3021739"/>
    <lineage>
        <taxon>Bacteria</taxon>
        <taxon>Bacillati</taxon>
        <taxon>Cyanobacteriota</taxon>
        <taxon>Cyanophyceae</taxon>
        <taxon>Nostocales</taxon>
        <taxon>Aphanizomenonaceae</taxon>
        <taxon>Dolichospermum</taxon>
        <taxon>Dolichospermum circinale</taxon>
    </lineage>
</organism>
<accession>A0ABT5A1L7</accession>
<comment type="caution">
    <text evidence="1">The sequence shown here is derived from an EMBL/GenBank/DDBJ whole genome shotgun (WGS) entry which is preliminary data.</text>
</comment>
<evidence type="ECO:0000313" key="1">
    <source>
        <dbReference type="EMBL" id="MDB9485821.1"/>
    </source>
</evidence>
<gene>
    <name evidence="1" type="ORF">PN492_04555</name>
</gene>
<dbReference type="EMBL" id="JAQMTU010000028">
    <property type="protein sequence ID" value="MDB9485821.1"/>
    <property type="molecule type" value="Genomic_DNA"/>
</dbReference>
<dbReference type="InterPro" id="IPR017850">
    <property type="entry name" value="Alkaline_phosphatase_core_sf"/>
</dbReference>
<proteinExistence type="predicted"/>
<keyword evidence="2" id="KW-1185">Reference proteome</keyword>
<dbReference type="RefSeq" id="WP_271804944.1">
    <property type="nucleotide sequence ID" value="NZ_JAQMTU010000028.1"/>
</dbReference>